<dbReference type="InterPro" id="IPR014284">
    <property type="entry name" value="RNA_pol_sigma-70_dom"/>
</dbReference>
<evidence type="ECO:0000313" key="8">
    <source>
        <dbReference type="EMBL" id="MFC5291064.1"/>
    </source>
</evidence>
<evidence type="ECO:0000256" key="4">
    <source>
        <dbReference type="ARBA" id="ARBA00023163"/>
    </source>
</evidence>
<dbReference type="InterPro" id="IPR013324">
    <property type="entry name" value="RNA_pol_sigma_r3/r4-like"/>
</dbReference>
<dbReference type="InterPro" id="IPR036388">
    <property type="entry name" value="WH-like_DNA-bd_sf"/>
</dbReference>
<dbReference type="PANTHER" id="PTHR43133">
    <property type="entry name" value="RNA POLYMERASE ECF-TYPE SIGMA FACTO"/>
    <property type="match status" value="1"/>
</dbReference>
<dbReference type="NCBIfam" id="TIGR02937">
    <property type="entry name" value="sigma70-ECF"/>
    <property type="match status" value="1"/>
</dbReference>
<proteinExistence type="inferred from homology"/>
<dbReference type="PANTHER" id="PTHR43133:SF25">
    <property type="entry name" value="RNA POLYMERASE SIGMA FACTOR RFAY-RELATED"/>
    <property type="match status" value="1"/>
</dbReference>
<keyword evidence="3" id="KW-0731">Sigma factor</keyword>
<dbReference type="RefSeq" id="WP_378250978.1">
    <property type="nucleotide sequence ID" value="NZ_JBHSKF010000021.1"/>
</dbReference>
<protein>
    <submittedName>
        <fullName evidence="8">RNA polymerase sigma factor</fullName>
    </submittedName>
</protein>
<evidence type="ECO:0000256" key="5">
    <source>
        <dbReference type="SAM" id="MobiDB-lite"/>
    </source>
</evidence>
<keyword evidence="4" id="KW-0804">Transcription</keyword>
<evidence type="ECO:0000259" key="6">
    <source>
        <dbReference type="Pfam" id="PF04542"/>
    </source>
</evidence>
<feature type="domain" description="RNA polymerase sigma-70 region 2" evidence="6">
    <location>
        <begin position="29"/>
        <end position="95"/>
    </location>
</feature>
<evidence type="ECO:0000256" key="1">
    <source>
        <dbReference type="ARBA" id="ARBA00010641"/>
    </source>
</evidence>
<dbReference type="InterPro" id="IPR007627">
    <property type="entry name" value="RNA_pol_sigma70_r2"/>
</dbReference>
<dbReference type="InterPro" id="IPR039425">
    <property type="entry name" value="RNA_pol_sigma-70-like"/>
</dbReference>
<dbReference type="Pfam" id="PF04542">
    <property type="entry name" value="Sigma70_r2"/>
    <property type="match status" value="1"/>
</dbReference>
<gene>
    <name evidence="8" type="ORF">ACFPM7_28780</name>
</gene>
<accession>A0ABW0EXW4</accession>
<dbReference type="Gene3D" id="1.10.10.10">
    <property type="entry name" value="Winged helix-like DNA-binding domain superfamily/Winged helix DNA-binding domain"/>
    <property type="match status" value="1"/>
</dbReference>
<comment type="caution">
    <text evidence="8">The sequence shown here is derived from an EMBL/GenBank/DDBJ whole genome shotgun (WGS) entry which is preliminary data.</text>
</comment>
<reference evidence="9" key="1">
    <citation type="journal article" date="2019" name="Int. J. Syst. Evol. Microbiol.">
        <title>The Global Catalogue of Microorganisms (GCM) 10K type strain sequencing project: providing services to taxonomists for standard genome sequencing and annotation.</title>
        <authorList>
            <consortium name="The Broad Institute Genomics Platform"/>
            <consortium name="The Broad Institute Genome Sequencing Center for Infectious Disease"/>
            <person name="Wu L."/>
            <person name="Ma J."/>
        </authorList>
    </citation>
    <scope>NUCLEOTIDE SEQUENCE [LARGE SCALE GENOMIC DNA]</scope>
    <source>
        <strain evidence="9">CCUG 59778</strain>
    </source>
</reference>
<comment type="similarity">
    <text evidence="1">Belongs to the sigma-70 factor family. ECF subfamily.</text>
</comment>
<dbReference type="InterPro" id="IPR013249">
    <property type="entry name" value="RNA_pol_sigma70_r4_t2"/>
</dbReference>
<feature type="region of interest" description="Disordered" evidence="5">
    <location>
        <begin position="1"/>
        <end position="22"/>
    </location>
</feature>
<organism evidence="8 9">
    <name type="scientific">Actinokineospora guangxiensis</name>
    <dbReference type="NCBI Taxonomy" id="1490288"/>
    <lineage>
        <taxon>Bacteria</taxon>
        <taxon>Bacillati</taxon>
        <taxon>Actinomycetota</taxon>
        <taxon>Actinomycetes</taxon>
        <taxon>Pseudonocardiales</taxon>
        <taxon>Pseudonocardiaceae</taxon>
        <taxon>Actinokineospora</taxon>
    </lineage>
</organism>
<keyword evidence="2" id="KW-0805">Transcription regulation</keyword>
<dbReference type="Gene3D" id="1.10.1740.10">
    <property type="match status" value="1"/>
</dbReference>
<evidence type="ECO:0000259" key="7">
    <source>
        <dbReference type="Pfam" id="PF08281"/>
    </source>
</evidence>
<dbReference type="Pfam" id="PF08281">
    <property type="entry name" value="Sigma70_r4_2"/>
    <property type="match status" value="1"/>
</dbReference>
<feature type="domain" description="RNA polymerase sigma factor 70 region 4 type 2" evidence="7">
    <location>
        <begin position="127"/>
        <end position="179"/>
    </location>
</feature>
<evidence type="ECO:0000256" key="2">
    <source>
        <dbReference type="ARBA" id="ARBA00023015"/>
    </source>
</evidence>
<dbReference type="Proteomes" id="UP001596157">
    <property type="component" value="Unassembled WGS sequence"/>
</dbReference>
<feature type="compositionally biased region" description="Basic and acidic residues" evidence="5">
    <location>
        <begin position="7"/>
        <end position="19"/>
    </location>
</feature>
<dbReference type="CDD" id="cd06171">
    <property type="entry name" value="Sigma70_r4"/>
    <property type="match status" value="1"/>
</dbReference>
<dbReference type="SUPFAM" id="SSF88659">
    <property type="entry name" value="Sigma3 and sigma4 domains of RNA polymerase sigma factors"/>
    <property type="match status" value="1"/>
</dbReference>
<dbReference type="InterPro" id="IPR013325">
    <property type="entry name" value="RNA_pol_sigma_r2"/>
</dbReference>
<sequence>MTVLNDKPPHAGARPDRPPPRTPADFQALFAAHADELHRYLSRWAPGAADDLVADVFVAAIRGRDSYDPDRAGVRPWLYGIATNIARTHLRSRRRERAAVARVRGAGTEGSHEDRVVEQVDAQVRARQLAKALDALADGDRDVLLLTGWAGMDSTEVAQALGIPVGTVRSRLHRVRRHLRAVCPLTVTEENDRA</sequence>
<dbReference type="SUPFAM" id="SSF88946">
    <property type="entry name" value="Sigma2 domain of RNA polymerase sigma factors"/>
    <property type="match status" value="1"/>
</dbReference>
<keyword evidence="9" id="KW-1185">Reference proteome</keyword>
<dbReference type="EMBL" id="JBHSKF010000021">
    <property type="protein sequence ID" value="MFC5291064.1"/>
    <property type="molecule type" value="Genomic_DNA"/>
</dbReference>
<evidence type="ECO:0000256" key="3">
    <source>
        <dbReference type="ARBA" id="ARBA00023082"/>
    </source>
</evidence>
<evidence type="ECO:0000313" key="9">
    <source>
        <dbReference type="Proteomes" id="UP001596157"/>
    </source>
</evidence>
<name>A0ABW0EXW4_9PSEU</name>